<name>A0A8S0X405_CYCAE</name>
<comment type="caution">
    <text evidence="1">The sequence shown here is derived from an EMBL/GenBank/DDBJ whole genome shotgun (WGS) entry which is preliminary data.</text>
</comment>
<dbReference type="EMBL" id="CACVBS010000054">
    <property type="protein sequence ID" value="CAA7266412.1"/>
    <property type="molecule type" value="Genomic_DNA"/>
</dbReference>
<keyword evidence="2" id="KW-1185">Reference proteome</keyword>
<evidence type="ECO:0000313" key="2">
    <source>
        <dbReference type="Proteomes" id="UP000467700"/>
    </source>
</evidence>
<evidence type="ECO:0000313" key="1">
    <source>
        <dbReference type="EMBL" id="CAA7266412.1"/>
    </source>
</evidence>
<sequence>MSFARPYTKLQRNQREPWGMLQHTISLMAEYFDPGFKGSLENVNGDVSTRWPIFRDEKRPQEVICDVITKKIAEMDGPDDLPYCLDLYSMCLGYICQYDPKGKLKINRACVRRALEIHAPAILKEVWEGFFFMFPFFPDDLDPQMISSATNFVTKLFDLYKSWEDAQEGPCTWLWVLPFLQESVSLFPSRRDRRPLFLFRR</sequence>
<reference evidence="1 2" key="1">
    <citation type="submission" date="2020-01" db="EMBL/GenBank/DDBJ databases">
        <authorList>
            <person name="Gupta K D."/>
        </authorList>
    </citation>
    <scope>NUCLEOTIDE SEQUENCE [LARGE SCALE GENOMIC DNA]</scope>
</reference>
<gene>
    <name evidence="1" type="ORF">AAE3_LOCUS8582</name>
</gene>
<dbReference type="Proteomes" id="UP000467700">
    <property type="component" value="Unassembled WGS sequence"/>
</dbReference>
<accession>A0A8S0X405</accession>
<protein>
    <submittedName>
        <fullName evidence="1">Uncharacterized protein</fullName>
    </submittedName>
</protein>
<dbReference type="AlphaFoldDB" id="A0A8S0X405"/>
<organism evidence="1 2">
    <name type="scientific">Cyclocybe aegerita</name>
    <name type="common">Black poplar mushroom</name>
    <name type="synonym">Agrocybe aegerita</name>
    <dbReference type="NCBI Taxonomy" id="1973307"/>
    <lineage>
        <taxon>Eukaryota</taxon>
        <taxon>Fungi</taxon>
        <taxon>Dikarya</taxon>
        <taxon>Basidiomycota</taxon>
        <taxon>Agaricomycotina</taxon>
        <taxon>Agaricomycetes</taxon>
        <taxon>Agaricomycetidae</taxon>
        <taxon>Agaricales</taxon>
        <taxon>Agaricineae</taxon>
        <taxon>Bolbitiaceae</taxon>
        <taxon>Cyclocybe</taxon>
    </lineage>
</organism>
<proteinExistence type="predicted"/>